<dbReference type="AlphaFoldDB" id="A0A7H1MXH9"/>
<keyword evidence="2" id="KW-1185">Reference proteome</keyword>
<dbReference type="KEGG" id="dvn:HQ394_00775"/>
<organism evidence="1 2">
    <name type="scientific">Defluviicoccus vanus</name>
    <dbReference type="NCBI Taxonomy" id="111831"/>
    <lineage>
        <taxon>Bacteria</taxon>
        <taxon>Pseudomonadati</taxon>
        <taxon>Pseudomonadota</taxon>
        <taxon>Alphaproteobacteria</taxon>
        <taxon>Rhodospirillales</taxon>
        <taxon>Rhodospirillaceae</taxon>
        <taxon>Defluviicoccus</taxon>
    </lineage>
</organism>
<evidence type="ECO:0000313" key="2">
    <source>
        <dbReference type="Proteomes" id="UP000516369"/>
    </source>
</evidence>
<sequence length="54" mass="6278">MADLMEIGRVLYDHQWERPEEWGRTLLGELADLTDEEIGTLVGLRSKRTELPHT</sequence>
<dbReference type="RefSeq" id="WP_190261607.1">
    <property type="nucleotide sequence ID" value="NZ_CP053923.1"/>
</dbReference>
<dbReference type="Proteomes" id="UP000516369">
    <property type="component" value="Chromosome"/>
</dbReference>
<accession>A0A7H1MXH9</accession>
<name>A0A7H1MXH9_9PROT</name>
<evidence type="ECO:0000313" key="1">
    <source>
        <dbReference type="EMBL" id="QNT68165.1"/>
    </source>
</evidence>
<dbReference type="EMBL" id="CP053923">
    <property type="protein sequence ID" value="QNT68165.1"/>
    <property type="molecule type" value="Genomic_DNA"/>
</dbReference>
<reference evidence="1 2" key="1">
    <citation type="submission" date="2020-05" db="EMBL/GenBank/DDBJ databases">
        <title>Complete closed genome sequence of Defluviicoccus vanus.</title>
        <authorList>
            <person name="Bessarab I."/>
            <person name="Arumugam K."/>
            <person name="Maszenan A.M."/>
            <person name="Seviour R.J."/>
            <person name="Williams R.B."/>
        </authorList>
    </citation>
    <scope>NUCLEOTIDE SEQUENCE [LARGE SCALE GENOMIC DNA]</scope>
    <source>
        <strain evidence="1 2">Ben 114</strain>
    </source>
</reference>
<proteinExistence type="predicted"/>
<gene>
    <name evidence="1" type="ORF">HQ394_00775</name>
</gene>
<protein>
    <submittedName>
        <fullName evidence="1">Uncharacterized protein</fullName>
    </submittedName>
</protein>